<dbReference type="PANTHER" id="PTHR11527">
    <property type="entry name" value="HEAT-SHOCK PROTEIN 20 FAMILY MEMBER"/>
    <property type="match status" value="1"/>
</dbReference>
<dbReference type="InterPro" id="IPR008978">
    <property type="entry name" value="HSP20-like_chaperone"/>
</dbReference>
<dbReference type="InterPro" id="IPR031107">
    <property type="entry name" value="Small_HSP"/>
</dbReference>
<evidence type="ECO:0000313" key="5">
    <source>
        <dbReference type="EMBL" id="CAA9552025.1"/>
    </source>
</evidence>
<feature type="region of interest" description="Disordered" evidence="3">
    <location>
        <begin position="151"/>
        <end position="171"/>
    </location>
</feature>
<protein>
    <recommendedName>
        <fullName evidence="4">SHSP domain-containing protein</fullName>
    </recommendedName>
</protein>
<organism evidence="5">
    <name type="scientific">uncultured Thermomicrobiales bacterium</name>
    <dbReference type="NCBI Taxonomy" id="1645740"/>
    <lineage>
        <taxon>Bacteria</taxon>
        <taxon>Pseudomonadati</taxon>
        <taxon>Thermomicrobiota</taxon>
        <taxon>Thermomicrobia</taxon>
        <taxon>Thermomicrobiales</taxon>
        <taxon>environmental samples</taxon>
    </lineage>
</organism>
<evidence type="ECO:0000256" key="1">
    <source>
        <dbReference type="PROSITE-ProRule" id="PRU00285"/>
    </source>
</evidence>
<feature type="domain" description="SHSP" evidence="4">
    <location>
        <begin position="36"/>
        <end position="151"/>
    </location>
</feature>
<evidence type="ECO:0000256" key="2">
    <source>
        <dbReference type="RuleBase" id="RU003616"/>
    </source>
</evidence>
<dbReference type="EMBL" id="CADCWH010000156">
    <property type="protein sequence ID" value="CAA9552025.1"/>
    <property type="molecule type" value="Genomic_DNA"/>
</dbReference>
<name>A0A6J4UIT9_9BACT</name>
<sequence length="171" mass="18979">MYVVKRVRGRDPLRIQREMEEVFRALIPGRPAFAAGVSNVWRPPLEVYETDQALVVRAEIAGMDQERLEVGVEGDRLTIYGERPDRPHTERRSYHEAHVVYGAFGADVFLPFPIDVDRAEAEYRDGILQITLPRQAARLIVARRAGEVAVGAGGEGASLPQTSVRDEDGGA</sequence>
<dbReference type="Pfam" id="PF00011">
    <property type="entry name" value="HSP20"/>
    <property type="match status" value="1"/>
</dbReference>
<dbReference type="PROSITE" id="PS01031">
    <property type="entry name" value="SHSP"/>
    <property type="match status" value="1"/>
</dbReference>
<dbReference type="Gene3D" id="2.60.40.790">
    <property type="match status" value="1"/>
</dbReference>
<comment type="similarity">
    <text evidence="1 2">Belongs to the small heat shock protein (HSP20) family.</text>
</comment>
<accession>A0A6J4UIT9</accession>
<dbReference type="CDD" id="cd06464">
    <property type="entry name" value="ACD_sHsps-like"/>
    <property type="match status" value="1"/>
</dbReference>
<dbReference type="AlphaFoldDB" id="A0A6J4UIT9"/>
<evidence type="ECO:0000259" key="4">
    <source>
        <dbReference type="PROSITE" id="PS01031"/>
    </source>
</evidence>
<evidence type="ECO:0000256" key="3">
    <source>
        <dbReference type="SAM" id="MobiDB-lite"/>
    </source>
</evidence>
<gene>
    <name evidence="5" type="ORF">AVDCRST_MAG70-1002</name>
</gene>
<reference evidence="5" key="1">
    <citation type="submission" date="2020-02" db="EMBL/GenBank/DDBJ databases">
        <authorList>
            <person name="Meier V. D."/>
        </authorList>
    </citation>
    <scope>NUCLEOTIDE SEQUENCE</scope>
    <source>
        <strain evidence="5">AVDCRST_MAG70</strain>
    </source>
</reference>
<proteinExistence type="inferred from homology"/>
<dbReference type="InterPro" id="IPR002068">
    <property type="entry name" value="A-crystallin/Hsp20_dom"/>
</dbReference>
<dbReference type="SUPFAM" id="SSF49764">
    <property type="entry name" value="HSP20-like chaperones"/>
    <property type="match status" value="1"/>
</dbReference>